<protein>
    <submittedName>
        <fullName evidence="3">Fasciclin domain-containing protein</fullName>
    </submittedName>
</protein>
<feature type="signal peptide" evidence="1">
    <location>
        <begin position="1"/>
        <end position="19"/>
    </location>
</feature>
<dbReference type="InterPro" id="IPR050904">
    <property type="entry name" value="Adhesion/Biosynth-related"/>
</dbReference>
<dbReference type="GO" id="GO:0030198">
    <property type="term" value="P:extracellular matrix organization"/>
    <property type="evidence" value="ECO:0007669"/>
    <property type="project" value="TreeGrafter"/>
</dbReference>
<dbReference type="SUPFAM" id="SSF82153">
    <property type="entry name" value="FAS1 domain"/>
    <property type="match status" value="1"/>
</dbReference>
<evidence type="ECO:0000313" key="4">
    <source>
        <dbReference type="Proteomes" id="UP000252357"/>
    </source>
</evidence>
<sequence>MKRLSIQQVFAKLSLVVGAGLLAAGCATGPDNTPKNLVDTAASAGQFNILSQAIKQAGLEETLKGTGPFTVFAPTDAAFNKIPKAQLDKLLADKEALKNVLTFHVLPGKVMSKAVTNASVKTVNGANVTVSRSGDFVGYDDALVTKADIEATNGVIHVIDTVVMPPRR</sequence>
<dbReference type="Proteomes" id="UP000252357">
    <property type="component" value="Unassembled WGS sequence"/>
</dbReference>
<dbReference type="PANTHER" id="PTHR10900">
    <property type="entry name" value="PERIOSTIN-RELATED"/>
    <property type="match status" value="1"/>
</dbReference>
<dbReference type="EMBL" id="QPGB01000002">
    <property type="protein sequence ID" value="RCS58116.1"/>
    <property type="molecule type" value="Genomic_DNA"/>
</dbReference>
<dbReference type="GO" id="GO:0050839">
    <property type="term" value="F:cell adhesion molecule binding"/>
    <property type="evidence" value="ECO:0007669"/>
    <property type="project" value="TreeGrafter"/>
</dbReference>
<evidence type="ECO:0000256" key="1">
    <source>
        <dbReference type="SAM" id="SignalP"/>
    </source>
</evidence>
<dbReference type="PANTHER" id="PTHR10900:SF77">
    <property type="entry name" value="FI19380P1"/>
    <property type="match status" value="1"/>
</dbReference>
<dbReference type="GO" id="GO:0005615">
    <property type="term" value="C:extracellular space"/>
    <property type="evidence" value="ECO:0007669"/>
    <property type="project" value="TreeGrafter"/>
</dbReference>
<accession>A0A368L3E4</accession>
<dbReference type="PROSITE" id="PS50213">
    <property type="entry name" value="FAS1"/>
    <property type="match status" value="1"/>
</dbReference>
<dbReference type="GO" id="GO:0031012">
    <property type="term" value="C:extracellular matrix"/>
    <property type="evidence" value="ECO:0007669"/>
    <property type="project" value="TreeGrafter"/>
</dbReference>
<dbReference type="FunFam" id="2.30.180.10:FF:000019">
    <property type="entry name" value="Cell surface lipoprotein"/>
    <property type="match status" value="1"/>
</dbReference>
<dbReference type="GO" id="GO:0007155">
    <property type="term" value="P:cell adhesion"/>
    <property type="evidence" value="ECO:0007669"/>
    <property type="project" value="TreeGrafter"/>
</dbReference>
<evidence type="ECO:0000259" key="2">
    <source>
        <dbReference type="PROSITE" id="PS50213"/>
    </source>
</evidence>
<gene>
    <name evidence="3" type="ORF">DU000_04575</name>
</gene>
<comment type="caution">
    <text evidence="3">The sequence shown here is derived from an EMBL/GenBank/DDBJ whole genome shotgun (WGS) entry which is preliminary data.</text>
</comment>
<dbReference type="RefSeq" id="WP_114402201.1">
    <property type="nucleotide sequence ID" value="NZ_QPGB01000002.1"/>
</dbReference>
<evidence type="ECO:0000313" key="3">
    <source>
        <dbReference type="EMBL" id="RCS58116.1"/>
    </source>
</evidence>
<feature type="chain" id="PRO_5016936038" evidence="1">
    <location>
        <begin position="20"/>
        <end position="168"/>
    </location>
</feature>
<dbReference type="Pfam" id="PF02469">
    <property type="entry name" value="Fasciclin"/>
    <property type="match status" value="1"/>
</dbReference>
<name>A0A368L3E4_9BURK</name>
<organism evidence="3 4">
    <name type="scientific">Parvibium lacunae</name>
    <dbReference type="NCBI Taxonomy" id="1888893"/>
    <lineage>
        <taxon>Bacteria</taxon>
        <taxon>Pseudomonadati</taxon>
        <taxon>Pseudomonadota</taxon>
        <taxon>Betaproteobacteria</taxon>
        <taxon>Burkholderiales</taxon>
        <taxon>Alcaligenaceae</taxon>
        <taxon>Parvibium</taxon>
    </lineage>
</organism>
<reference evidence="3 4" key="1">
    <citation type="journal article" date="2018" name="Int. J. Syst. Evol. Microbiol.">
        <title>Parvibium lacunae gen. nov., sp. nov., a new member of the family Alcaligenaceae isolated from a freshwater pond.</title>
        <authorList>
            <person name="Chen W.M."/>
            <person name="Xie P.B."/>
            <person name="Hsu M.Y."/>
            <person name="Sheu S.Y."/>
        </authorList>
    </citation>
    <scope>NUCLEOTIDE SEQUENCE [LARGE SCALE GENOMIC DNA]</scope>
    <source>
        <strain evidence="3 4">KMB9</strain>
    </source>
</reference>
<dbReference type="AlphaFoldDB" id="A0A368L3E4"/>
<dbReference type="PROSITE" id="PS51257">
    <property type="entry name" value="PROKAR_LIPOPROTEIN"/>
    <property type="match status" value="1"/>
</dbReference>
<feature type="domain" description="FAS1" evidence="2">
    <location>
        <begin position="34"/>
        <end position="163"/>
    </location>
</feature>
<dbReference type="InterPro" id="IPR000782">
    <property type="entry name" value="FAS1_domain"/>
</dbReference>
<proteinExistence type="predicted"/>
<keyword evidence="4" id="KW-1185">Reference proteome</keyword>
<dbReference type="InterPro" id="IPR036378">
    <property type="entry name" value="FAS1_dom_sf"/>
</dbReference>
<keyword evidence="1" id="KW-0732">Signal</keyword>
<dbReference type="Gene3D" id="2.30.180.10">
    <property type="entry name" value="FAS1 domain"/>
    <property type="match status" value="1"/>
</dbReference>
<dbReference type="OrthoDB" id="9800666at2"/>
<dbReference type="SMART" id="SM00554">
    <property type="entry name" value="FAS1"/>
    <property type="match status" value="1"/>
</dbReference>